<sequence>MTHELNGRTAIITGAGQGLGRSYALALSRAGANIVVNDIGRGPDGRPTAEAVCAEIQAAGGKAVANTDSVSERDGAQAMVRDAIEHFGSIDILVSNAGIERNKSYGKSTDEEWEAVTSVHLTGTHYLCHAAWPHMLEQQRGRIILVSSPSGLWGNFAQSSYAAAKMGIIGLGTVLAIEGQRKNILVNSLAPIATTPMTEALLSPELAAKLSPDEVAPAVTKLASDALTTTGAIIVAGGGWFSSAHISLSPGVHFEGRPGPADLDARWEEIVSGDKSAPSGPLDPDTLQKMFVGD</sequence>
<dbReference type="InterPro" id="IPR020904">
    <property type="entry name" value="Sc_DH/Rdtase_CS"/>
</dbReference>
<dbReference type="Proteomes" id="UP000199759">
    <property type="component" value="Unassembled WGS sequence"/>
</dbReference>
<evidence type="ECO:0000313" key="5">
    <source>
        <dbReference type="EMBL" id="SDL64711.1"/>
    </source>
</evidence>
<reference evidence="5 6" key="1">
    <citation type="submission" date="2016-10" db="EMBL/GenBank/DDBJ databases">
        <authorList>
            <person name="de Groot N.N."/>
        </authorList>
    </citation>
    <scope>NUCLEOTIDE SEQUENCE [LARGE SCALE GENOMIC DNA]</scope>
    <source>
        <strain evidence="5 6">DSM 16077</strain>
    </source>
</reference>
<dbReference type="STRING" id="144026.SAMN04488568_101186"/>
<evidence type="ECO:0000256" key="3">
    <source>
        <dbReference type="RuleBase" id="RU000363"/>
    </source>
</evidence>
<dbReference type="GO" id="GO:0016491">
    <property type="term" value="F:oxidoreductase activity"/>
    <property type="evidence" value="ECO:0007669"/>
    <property type="project" value="UniProtKB-KW"/>
</dbReference>
<dbReference type="PANTHER" id="PTHR45024:SF2">
    <property type="entry name" value="SCP2 DOMAIN-CONTAINING PROTEIN"/>
    <property type="match status" value="1"/>
</dbReference>
<dbReference type="SUPFAM" id="SSF51735">
    <property type="entry name" value="NAD(P)-binding Rossmann-fold domains"/>
    <property type="match status" value="1"/>
</dbReference>
<keyword evidence="6" id="KW-1185">Reference proteome</keyword>
<protein>
    <submittedName>
        <fullName evidence="5">NAD(P)-dependent dehydrogenase, short-chain alcohol dehydrogenase family</fullName>
    </submittedName>
</protein>
<dbReference type="Pfam" id="PF00106">
    <property type="entry name" value="adh_short"/>
    <property type="match status" value="1"/>
</dbReference>
<dbReference type="AlphaFoldDB" id="A0A1G9LSF9"/>
<dbReference type="Gene3D" id="3.40.50.720">
    <property type="entry name" value="NAD(P)-binding Rossmann-like Domain"/>
    <property type="match status" value="2"/>
</dbReference>
<evidence type="ECO:0000256" key="2">
    <source>
        <dbReference type="ARBA" id="ARBA00023002"/>
    </source>
</evidence>
<evidence type="ECO:0000259" key="4">
    <source>
        <dbReference type="SMART" id="SM00822"/>
    </source>
</evidence>
<dbReference type="InterPro" id="IPR057326">
    <property type="entry name" value="KR_dom"/>
</dbReference>
<comment type="similarity">
    <text evidence="1 3">Belongs to the short-chain dehydrogenases/reductases (SDR) family.</text>
</comment>
<dbReference type="RefSeq" id="WP_091765351.1">
    <property type="nucleotide sequence ID" value="NZ_FNHG01000001.1"/>
</dbReference>
<name>A0A1G9LSF9_9PROT</name>
<dbReference type="InterPro" id="IPR002347">
    <property type="entry name" value="SDR_fam"/>
</dbReference>
<dbReference type="OrthoDB" id="9804774at2"/>
<dbReference type="InterPro" id="IPR036291">
    <property type="entry name" value="NAD(P)-bd_dom_sf"/>
</dbReference>
<dbReference type="PRINTS" id="PR00080">
    <property type="entry name" value="SDRFAMILY"/>
</dbReference>
<dbReference type="PANTHER" id="PTHR45024">
    <property type="entry name" value="DEHYDROGENASES, SHORT CHAIN"/>
    <property type="match status" value="1"/>
</dbReference>
<keyword evidence="2" id="KW-0560">Oxidoreductase</keyword>
<evidence type="ECO:0000313" key="6">
    <source>
        <dbReference type="Proteomes" id="UP000199759"/>
    </source>
</evidence>
<accession>A0A1G9LSF9</accession>
<gene>
    <name evidence="5" type="ORF">SAMN04488568_101186</name>
</gene>
<organism evidence="5 6">
    <name type="scientific">Maricaulis salignorans</name>
    <dbReference type="NCBI Taxonomy" id="144026"/>
    <lineage>
        <taxon>Bacteria</taxon>
        <taxon>Pseudomonadati</taxon>
        <taxon>Pseudomonadota</taxon>
        <taxon>Alphaproteobacteria</taxon>
        <taxon>Maricaulales</taxon>
        <taxon>Maricaulaceae</taxon>
        <taxon>Maricaulis</taxon>
    </lineage>
</organism>
<dbReference type="EMBL" id="FNHG01000001">
    <property type="protein sequence ID" value="SDL64711.1"/>
    <property type="molecule type" value="Genomic_DNA"/>
</dbReference>
<feature type="domain" description="Ketoreductase" evidence="4">
    <location>
        <begin position="8"/>
        <end position="195"/>
    </location>
</feature>
<evidence type="ECO:0000256" key="1">
    <source>
        <dbReference type="ARBA" id="ARBA00006484"/>
    </source>
</evidence>
<dbReference type="PRINTS" id="PR00081">
    <property type="entry name" value="GDHRDH"/>
</dbReference>
<dbReference type="PROSITE" id="PS00061">
    <property type="entry name" value="ADH_SHORT"/>
    <property type="match status" value="1"/>
</dbReference>
<proteinExistence type="inferred from homology"/>
<dbReference type="SMART" id="SM00822">
    <property type="entry name" value="PKS_KR"/>
    <property type="match status" value="1"/>
</dbReference>
<dbReference type="InterPro" id="IPR051687">
    <property type="entry name" value="Peroxisomal_Beta-Oxidation"/>
</dbReference>